<dbReference type="OrthoDB" id="1683318at2"/>
<evidence type="ECO:0000259" key="1">
    <source>
        <dbReference type="Pfam" id="PF02627"/>
    </source>
</evidence>
<dbReference type="Pfam" id="PF02627">
    <property type="entry name" value="CMD"/>
    <property type="match status" value="1"/>
</dbReference>
<dbReference type="RefSeq" id="WP_120193034.1">
    <property type="nucleotide sequence ID" value="NZ_RAPK01000008.1"/>
</dbReference>
<keyword evidence="3" id="KW-1185">Reference proteome</keyword>
<organism evidence="2 3">
    <name type="scientific">Sinobaca qinghaiensis</name>
    <dbReference type="NCBI Taxonomy" id="342944"/>
    <lineage>
        <taxon>Bacteria</taxon>
        <taxon>Bacillati</taxon>
        <taxon>Bacillota</taxon>
        <taxon>Bacilli</taxon>
        <taxon>Bacillales</taxon>
        <taxon>Sporolactobacillaceae</taxon>
        <taxon>Sinobaca</taxon>
    </lineage>
</organism>
<dbReference type="Proteomes" id="UP000285120">
    <property type="component" value="Unassembled WGS sequence"/>
</dbReference>
<dbReference type="PANTHER" id="PTHR33930:SF2">
    <property type="entry name" value="BLR3452 PROTEIN"/>
    <property type="match status" value="1"/>
</dbReference>
<comment type="caution">
    <text evidence="2">The sequence shown here is derived from an EMBL/GenBank/DDBJ whole genome shotgun (WGS) entry which is preliminary data.</text>
</comment>
<name>A0A419V598_9BACL</name>
<dbReference type="Gene3D" id="1.20.1290.10">
    <property type="entry name" value="AhpD-like"/>
    <property type="match status" value="1"/>
</dbReference>
<dbReference type="PANTHER" id="PTHR33930">
    <property type="entry name" value="ALKYL HYDROPEROXIDE REDUCTASE AHPD"/>
    <property type="match status" value="1"/>
</dbReference>
<reference evidence="2 3" key="1">
    <citation type="submission" date="2018-09" db="EMBL/GenBank/DDBJ databases">
        <title>Genomic Encyclopedia of Archaeal and Bacterial Type Strains, Phase II (KMG-II): from individual species to whole genera.</title>
        <authorList>
            <person name="Goeker M."/>
        </authorList>
    </citation>
    <scope>NUCLEOTIDE SEQUENCE [LARGE SCALE GENOMIC DNA]</scope>
    <source>
        <strain evidence="2 3">DSM 17008</strain>
    </source>
</reference>
<protein>
    <submittedName>
        <fullName evidence="2">AhpD family alkylhydroperoxidase</fullName>
    </submittedName>
</protein>
<keyword evidence="2" id="KW-0560">Oxidoreductase</keyword>
<evidence type="ECO:0000313" key="3">
    <source>
        <dbReference type="Proteomes" id="UP000285120"/>
    </source>
</evidence>
<dbReference type="SUPFAM" id="SSF69118">
    <property type="entry name" value="AhpD-like"/>
    <property type="match status" value="1"/>
</dbReference>
<feature type="domain" description="Carboxymuconolactone decarboxylase-like" evidence="1">
    <location>
        <begin position="25"/>
        <end position="103"/>
    </location>
</feature>
<dbReference type="InterPro" id="IPR029032">
    <property type="entry name" value="AhpD-like"/>
</dbReference>
<keyword evidence="2" id="KW-0575">Peroxidase</keyword>
<dbReference type="AlphaFoldDB" id="A0A419V598"/>
<proteinExistence type="predicted"/>
<gene>
    <name evidence="2" type="ORF">ATL39_1842</name>
</gene>
<dbReference type="GO" id="GO:0051920">
    <property type="term" value="F:peroxiredoxin activity"/>
    <property type="evidence" value="ECO:0007669"/>
    <property type="project" value="InterPro"/>
</dbReference>
<dbReference type="InterPro" id="IPR003779">
    <property type="entry name" value="CMD-like"/>
</dbReference>
<evidence type="ECO:0000313" key="2">
    <source>
        <dbReference type="EMBL" id="RKD73546.1"/>
    </source>
</evidence>
<dbReference type="EMBL" id="RAPK01000008">
    <property type="protein sequence ID" value="RKD73546.1"/>
    <property type="molecule type" value="Genomic_DNA"/>
</dbReference>
<sequence length="117" mass="12550">MAKIDAKEIRKQYLEGVDSFSDTFPDIASQYNHFTGSCFADGELSAAQKHLSALAISIKDADDTCIVYHMDQCIHHGCTEQQIKETLAVAAAFGGGAAMSSAVTSGLEAYAQLKEDK</sequence>
<accession>A0A419V598</accession>